<reference evidence="3" key="2">
    <citation type="journal article" date="2021" name="PeerJ">
        <title>Extensive microbial diversity within the chicken gut microbiome revealed by metagenomics and culture.</title>
        <authorList>
            <person name="Gilroy R."/>
            <person name="Ravi A."/>
            <person name="Getino M."/>
            <person name="Pursley I."/>
            <person name="Horton D.L."/>
            <person name="Alikhan N.F."/>
            <person name="Baker D."/>
            <person name="Gharbi K."/>
            <person name="Hall N."/>
            <person name="Watson M."/>
            <person name="Adriaenssens E.M."/>
            <person name="Foster-Nyarko E."/>
            <person name="Jarju S."/>
            <person name="Secka A."/>
            <person name="Antonio M."/>
            <person name="Oren A."/>
            <person name="Chaudhuri R.R."/>
            <person name="La Ragione R."/>
            <person name="Hildebrand F."/>
            <person name="Pallen M.J."/>
        </authorList>
    </citation>
    <scope>NUCLEOTIDE SEQUENCE</scope>
    <source>
        <strain evidence="3">CHK199-13235</strain>
    </source>
</reference>
<evidence type="ECO:0000313" key="3">
    <source>
        <dbReference type="EMBL" id="HIS76740.1"/>
    </source>
</evidence>
<dbReference type="Gene3D" id="3.40.920.10">
    <property type="entry name" value="Pyruvate-ferredoxin oxidoreductase, PFOR, domain III"/>
    <property type="match status" value="1"/>
</dbReference>
<dbReference type="EMBL" id="DVJP01000051">
    <property type="protein sequence ID" value="HIS76740.1"/>
    <property type="molecule type" value="Genomic_DNA"/>
</dbReference>
<dbReference type="PANTHER" id="PTHR42730:SF1">
    <property type="entry name" value="2-OXOGLUTARATE SYNTHASE SUBUNIT KORC"/>
    <property type="match status" value="1"/>
</dbReference>
<sequence>MILNMLIAGFGGQGVLFMGKVAAYTAMVEEKNVSWLPSYGPEMRGGTANCSVCIDDEPIGCPLVLEPETLVVLNAPSYDKFVDAVQPGGKIFIDSALISAKCTRTDIEAHYIPCTQMAKDEGLDGLANIIMLGKVLKETGFTTYEVLCEAMKKCVPAKKAHLLDANLKAIKLGYEYQE</sequence>
<name>A0A9D1FP32_9FIRM</name>
<evidence type="ECO:0000313" key="4">
    <source>
        <dbReference type="Proteomes" id="UP000824002"/>
    </source>
</evidence>
<reference evidence="3" key="1">
    <citation type="submission" date="2020-10" db="EMBL/GenBank/DDBJ databases">
        <authorList>
            <person name="Gilroy R."/>
        </authorList>
    </citation>
    <scope>NUCLEOTIDE SEQUENCE</scope>
    <source>
        <strain evidence="3">CHK199-13235</strain>
    </source>
</reference>
<accession>A0A9D1FP32</accession>
<comment type="caution">
    <text evidence="3">The sequence shown here is derived from an EMBL/GenBank/DDBJ whole genome shotgun (WGS) entry which is preliminary data.</text>
</comment>
<feature type="domain" description="Pyruvate/ketoisovalerate oxidoreductase catalytic" evidence="2">
    <location>
        <begin position="11"/>
        <end position="175"/>
    </location>
</feature>
<dbReference type="Pfam" id="PF01558">
    <property type="entry name" value="POR"/>
    <property type="match status" value="1"/>
</dbReference>
<gene>
    <name evidence="3" type="ORF">IAB51_08015</name>
</gene>
<protein>
    <submittedName>
        <fullName evidence="3">2-oxoacid:acceptor oxidoreductase family protein</fullName>
    </submittedName>
</protein>
<dbReference type="PANTHER" id="PTHR42730">
    <property type="entry name" value="2-OXOGLUTARATE SYNTHASE SUBUNIT KORC"/>
    <property type="match status" value="1"/>
</dbReference>
<dbReference type="InterPro" id="IPR019752">
    <property type="entry name" value="Pyrv/ketoisovalerate_OxRed_cat"/>
</dbReference>
<proteinExistence type="predicted"/>
<dbReference type="AlphaFoldDB" id="A0A9D1FP32"/>
<evidence type="ECO:0000259" key="2">
    <source>
        <dbReference type="Pfam" id="PF01558"/>
    </source>
</evidence>
<dbReference type="InterPro" id="IPR052554">
    <property type="entry name" value="2-oxoglutarate_synth_KorC"/>
</dbReference>
<dbReference type="SUPFAM" id="SSF53323">
    <property type="entry name" value="Pyruvate-ferredoxin oxidoreductase, PFOR, domain III"/>
    <property type="match status" value="1"/>
</dbReference>
<organism evidence="3 4">
    <name type="scientific">Candidatus Merdivicinus excrementipullorum</name>
    <dbReference type="NCBI Taxonomy" id="2840867"/>
    <lineage>
        <taxon>Bacteria</taxon>
        <taxon>Bacillati</taxon>
        <taxon>Bacillota</taxon>
        <taxon>Clostridia</taxon>
        <taxon>Eubacteriales</taxon>
        <taxon>Oscillospiraceae</taxon>
        <taxon>Oscillospiraceae incertae sedis</taxon>
        <taxon>Candidatus Merdivicinus</taxon>
    </lineage>
</organism>
<dbReference type="Proteomes" id="UP000824002">
    <property type="component" value="Unassembled WGS sequence"/>
</dbReference>
<keyword evidence="1" id="KW-0560">Oxidoreductase</keyword>
<dbReference type="InterPro" id="IPR002869">
    <property type="entry name" value="Pyrv_flavodox_OxRed_cen"/>
</dbReference>
<evidence type="ECO:0000256" key="1">
    <source>
        <dbReference type="ARBA" id="ARBA00023002"/>
    </source>
</evidence>
<dbReference type="GO" id="GO:0016903">
    <property type="term" value="F:oxidoreductase activity, acting on the aldehyde or oxo group of donors"/>
    <property type="evidence" value="ECO:0007669"/>
    <property type="project" value="InterPro"/>
</dbReference>